<protein>
    <recommendedName>
        <fullName evidence="2">EthD domain-containing protein</fullName>
    </recommendedName>
</protein>
<evidence type="ECO:0000259" key="2">
    <source>
        <dbReference type="Pfam" id="PF07110"/>
    </source>
</evidence>
<dbReference type="Gene3D" id="3.30.70.100">
    <property type="match status" value="1"/>
</dbReference>
<name>A0A9P4UY10_9PLEO</name>
<feature type="domain" description="EthD" evidence="2">
    <location>
        <begin position="21"/>
        <end position="114"/>
    </location>
</feature>
<proteinExistence type="inferred from homology"/>
<dbReference type="GO" id="GO:0016491">
    <property type="term" value="F:oxidoreductase activity"/>
    <property type="evidence" value="ECO:0007669"/>
    <property type="project" value="InterPro"/>
</dbReference>
<evidence type="ECO:0000313" key="3">
    <source>
        <dbReference type="EMBL" id="KAF2729556.1"/>
    </source>
</evidence>
<dbReference type="EMBL" id="ML996242">
    <property type="protein sequence ID" value="KAF2729556.1"/>
    <property type="molecule type" value="Genomic_DNA"/>
</dbReference>
<comment type="caution">
    <text evidence="3">The sequence shown here is derived from an EMBL/GenBank/DDBJ whole genome shotgun (WGS) entry which is preliminary data.</text>
</comment>
<dbReference type="InterPro" id="IPR009799">
    <property type="entry name" value="EthD_dom"/>
</dbReference>
<dbReference type="Proteomes" id="UP000799444">
    <property type="component" value="Unassembled WGS sequence"/>
</dbReference>
<gene>
    <name evidence="3" type="ORF">EJ04DRAFT_580569</name>
</gene>
<organism evidence="3 4">
    <name type="scientific">Polyplosphaeria fusca</name>
    <dbReference type="NCBI Taxonomy" id="682080"/>
    <lineage>
        <taxon>Eukaryota</taxon>
        <taxon>Fungi</taxon>
        <taxon>Dikarya</taxon>
        <taxon>Ascomycota</taxon>
        <taxon>Pezizomycotina</taxon>
        <taxon>Dothideomycetes</taxon>
        <taxon>Pleosporomycetidae</taxon>
        <taxon>Pleosporales</taxon>
        <taxon>Tetraplosphaeriaceae</taxon>
        <taxon>Polyplosphaeria</taxon>
    </lineage>
</organism>
<accession>A0A9P4UY10</accession>
<reference evidence="3" key="1">
    <citation type="journal article" date="2020" name="Stud. Mycol.">
        <title>101 Dothideomycetes genomes: a test case for predicting lifestyles and emergence of pathogens.</title>
        <authorList>
            <person name="Haridas S."/>
            <person name="Albert R."/>
            <person name="Binder M."/>
            <person name="Bloem J."/>
            <person name="Labutti K."/>
            <person name="Salamov A."/>
            <person name="Andreopoulos B."/>
            <person name="Baker S."/>
            <person name="Barry K."/>
            <person name="Bills G."/>
            <person name="Bluhm B."/>
            <person name="Cannon C."/>
            <person name="Castanera R."/>
            <person name="Culley D."/>
            <person name="Daum C."/>
            <person name="Ezra D."/>
            <person name="Gonzalez J."/>
            <person name="Henrissat B."/>
            <person name="Kuo A."/>
            <person name="Liang C."/>
            <person name="Lipzen A."/>
            <person name="Lutzoni F."/>
            <person name="Magnuson J."/>
            <person name="Mondo S."/>
            <person name="Nolan M."/>
            <person name="Ohm R."/>
            <person name="Pangilinan J."/>
            <person name="Park H.-J."/>
            <person name="Ramirez L."/>
            <person name="Alfaro M."/>
            <person name="Sun H."/>
            <person name="Tritt A."/>
            <person name="Yoshinaga Y."/>
            <person name="Zwiers L.-H."/>
            <person name="Turgeon B."/>
            <person name="Goodwin S."/>
            <person name="Spatafora J."/>
            <person name="Crous P."/>
            <person name="Grigoriev I."/>
        </authorList>
    </citation>
    <scope>NUCLEOTIDE SEQUENCE</scope>
    <source>
        <strain evidence="3">CBS 125425</strain>
    </source>
</reference>
<dbReference type="SUPFAM" id="SSF54909">
    <property type="entry name" value="Dimeric alpha+beta barrel"/>
    <property type="match status" value="1"/>
</dbReference>
<comment type="similarity">
    <text evidence="1">Belongs to the tpcK family.</text>
</comment>
<evidence type="ECO:0000256" key="1">
    <source>
        <dbReference type="ARBA" id="ARBA00005986"/>
    </source>
</evidence>
<keyword evidence="4" id="KW-1185">Reference proteome</keyword>
<dbReference type="AlphaFoldDB" id="A0A9P4UY10"/>
<dbReference type="Pfam" id="PF07110">
    <property type="entry name" value="EthD"/>
    <property type="match status" value="1"/>
</dbReference>
<dbReference type="OrthoDB" id="3183782at2759"/>
<evidence type="ECO:0000313" key="4">
    <source>
        <dbReference type="Proteomes" id="UP000799444"/>
    </source>
</evidence>
<dbReference type="InterPro" id="IPR011008">
    <property type="entry name" value="Dimeric_a/b-barrel"/>
</dbReference>
<sequence length="141" mass="15527">MSAASSPQERPTQIIAFLKRNPSLTRDEFYEHWEKKHAVLVAPFFQKQGVIGYQQIRTAGVIHSNHPGSDPTQLIEFDGVALSLVHDLKLMEARGSDPYYRDVVKPDEERFLDKEAPGEGVVAVFAGGQAPIIEGGKVVGV</sequence>